<dbReference type="InterPro" id="IPR000801">
    <property type="entry name" value="Esterase-like"/>
</dbReference>
<comment type="similarity">
    <text evidence="1">Belongs to the esterase D family.</text>
</comment>
<dbReference type="PANTHER" id="PTHR40841:SF2">
    <property type="entry name" value="SIDEROPHORE-DEGRADING ESTERASE (EUROFUNG)"/>
    <property type="match status" value="1"/>
</dbReference>
<dbReference type="STRING" id="989403.SAMN05421798_11463"/>
<dbReference type="InterPro" id="IPR029058">
    <property type="entry name" value="AB_hydrolase_fold"/>
</dbReference>
<keyword evidence="2 3" id="KW-0378">Hydrolase</keyword>
<accession>A0A165TWU3</accession>
<evidence type="ECO:0000313" key="3">
    <source>
        <dbReference type="EMBL" id="KZL06738.1"/>
    </source>
</evidence>
<keyword evidence="4" id="KW-1185">Reference proteome</keyword>
<dbReference type="AlphaFoldDB" id="A0A165TWU3"/>
<dbReference type="InterPro" id="IPR052558">
    <property type="entry name" value="Siderophore_Hydrolase_D"/>
</dbReference>
<gene>
    <name evidence="3" type="primary">besA</name>
    <name evidence="3" type="ORF">PsAD2_04251</name>
</gene>
<dbReference type="EC" id="3.1.-.-" evidence="3"/>
<organism evidence="3 4">
    <name type="scientific">Pseudovibrio axinellae</name>
    <dbReference type="NCBI Taxonomy" id="989403"/>
    <lineage>
        <taxon>Bacteria</taxon>
        <taxon>Pseudomonadati</taxon>
        <taxon>Pseudomonadota</taxon>
        <taxon>Alphaproteobacteria</taxon>
        <taxon>Hyphomicrobiales</taxon>
        <taxon>Stappiaceae</taxon>
        <taxon>Pseudovibrio</taxon>
    </lineage>
</organism>
<protein>
    <submittedName>
        <fullName evidence="3">Ferri-bacillibactin esterase BesA</fullName>
        <ecNumber evidence="3">3.1.-.-</ecNumber>
    </submittedName>
</protein>
<dbReference type="PANTHER" id="PTHR40841">
    <property type="entry name" value="SIDEROPHORE TRIACETYLFUSARININE C ESTERASE"/>
    <property type="match status" value="1"/>
</dbReference>
<proteinExistence type="inferred from homology"/>
<dbReference type="PATRIC" id="fig|989403.3.peg.4644"/>
<dbReference type="SUPFAM" id="SSF53474">
    <property type="entry name" value="alpha/beta-Hydrolases"/>
    <property type="match status" value="1"/>
</dbReference>
<sequence length="304" mass="33935">MPTYCKPVTPLGQVPILGAKRFRIWSSNVQAYFIIDVCEPSPLLKRSGPSPLLLVTDGNLCFSSATSISKALALEPDGPPSMTVVGIGYDVAGAGENAEHHTIRNRDLTPCQDKRFEAMMQKAPAPFTWREDIKPGGSERFLSFIKDELTPWLMSQFNIDPTDHTLAGTSLGGLFALNTLMTQPTAFERYIAISPAIWWANNYLMDLAQGFEIPRTDRPITLYMAVGEREERQDPNAKMVTNLTKFAKRLKERKLRALNFKTEILPDETHMSVFSPALGRGLRSTFAPQSRDESWANLDVVETP</sequence>
<evidence type="ECO:0000256" key="1">
    <source>
        <dbReference type="ARBA" id="ARBA00005622"/>
    </source>
</evidence>
<dbReference type="OrthoDB" id="9784036at2"/>
<evidence type="ECO:0000313" key="4">
    <source>
        <dbReference type="Proteomes" id="UP000076577"/>
    </source>
</evidence>
<dbReference type="RefSeq" id="WP_068010419.1">
    <property type="nucleotide sequence ID" value="NZ_FOFM01000014.1"/>
</dbReference>
<dbReference type="GO" id="GO:0016788">
    <property type="term" value="F:hydrolase activity, acting on ester bonds"/>
    <property type="evidence" value="ECO:0007669"/>
    <property type="project" value="TreeGrafter"/>
</dbReference>
<dbReference type="Pfam" id="PF00756">
    <property type="entry name" value="Esterase"/>
    <property type="match status" value="1"/>
</dbReference>
<dbReference type="Gene3D" id="3.40.50.1820">
    <property type="entry name" value="alpha/beta hydrolase"/>
    <property type="match status" value="1"/>
</dbReference>
<evidence type="ECO:0000256" key="2">
    <source>
        <dbReference type="ARBA" id="ARBA00022801"/>
    </source>
</evidence>
<reference evidence="3 4" key="1">
    <citation type="journal article" date="2016" name="Front. Microbiol.">
        <title>Comparative Genomic Analysis Reveals a Diverse Repertoire of Genes Involved in Prokaryote-Eukaryote Interactions within the Pseudovibrio Genus.</title>
        <authorList>
            <person name="Romano S."/>
            <person name="Fernandez-Guerra A."/>
            <person name="Reen F.J."/>
            <person name="Glockner F.O."/>
            <person name="Crowley S.P."/>
            <person name="O'Sullivan O."/>
            <person name="Cotter P.D."/>
            <person name="Adams C."/>
            <person name="Dobson A.D."/>
            <person name="O'Gara F."/>
        </authorList>
    </citation>
    <scope>NUCLEOTIDE SEQUENCE [LARGE SCALE GENOMIC DNA]</scope>
    <source>
        <strain evidence="3 4">Ad2</strain>
    </source>
</reference>
<name>A0A165TWU3_9HYPH</name>
<dbReference type="Proteomes" id="UP000076577">
    <property type="component" value="Unassembled WGS sequence"/>
</dbReference>
<dbReference type="EMBL" id="LMCB01000139">
    <property type="protein sequence ID" value="KZL06738.1"/>
    <property type="molecule type" value="Genomic_DNA"/>
</dbReference>
<comment type="caution">
    <text evidence="3">The sequence shown here is derived from an EMBL/GenBank/DDBJ whole genome shotgun (WGS) entry which is preliminary data.</text>
</comment>